<reference evidence="5 6" key="1">
    <citation type="submission" date="2020-03" db="EMBL/GenBank/DDBJ databases">
        <title>Assessment of the enzymatic potential of alkaline-tolerant lipase obtained from Bacillus luteus H11 (technogenic soil) for the bioremediation of saline soils contaminated with petroleum substances.</title>
        <authorList>
            <person name="Kalwasinska A."/>
        </authorList>
    </citation>
    <scope>NUCLEOTIDE SEQUENCE [LARGE SCALE GENOMIC DNA]</scope>
    <source>
        <strain evidence="5 6">H11</strain>
    </source>
</reference>
<accession>A0A969TYA3</accession>
<dbReference type="PANTHER" id="PTHR33154">
    <property type="entry name" value="TRANSCRIPTIONAL REGULATOR, ARSR FAMILY"/>
    <property type="match status" value="1"/>
</dbReference>
<dbReference type="AlphaFoldDB" id="A0A969TYA3"/>
<dbReference type="PANTHER" id="PTHR33154:SF33">
    <property type="entry name" value="TRANSCRIPTIONAL REPRESSOR SDPR"/>
    <property type="match status" value="1"/>
</dbReference>
<dbReference type="Proteomes" id="UP000752012">
    <property type="component" value="Unassembled WGS sequence"/>
</dbReference>
<dbReference type="InterPro" id="IPR036390">
    <property type="entry name" value="WH_DNA-bd_sf"/>
</dbReference>
<gene>
    <name evidence="5" type="ORF">HCN83_15605</name>
</gene>
<dbReference type="GO" id="GO:0003677">
    <property type="term" value="F:DNA binding"/>
    <property type="evidence" value="ECO:0007669"/>
    <property type="project" value="UniProtKB-KW"/>
</dbReference>
<keyword evidence="2" id="KW-0238">DNA-binding</keyword>
<dbReference type="InterPro" id="IPR011991">
    <property type="entry name" value="ArsR-like_HTH"/>
</dbReference>
<keyword evidence="1" id="KW-0805">Transcription regulation</keyword>
<dbReference type="SUPFAM" id="SSF46785">
    <property type="entry name" value="Winged helix' DNA-binding domain"/>
    <property type="match status" value="1"/>
</dbReference>
<keyword evidence="3" id="KW-0804">Transcription</keyword>
<dbReference type="Pfam" id="PF12840">
    <property type="entry name" value="HTH_20"/>
    <property type="match status" value="1"/>
</dbReference>
<comment type="caution">
    <text evidence="5">The sequence shown here is derived from an EMBL/GenBank/DDBJ whole genome shotgun (WGS) entry which is preliminary data.</text>
</comment>
<dbReference type="Gene3D" id="1.10.10.10">
    <property type="entry name" value="Winged helix-like DNA-binding domain superfamily/Winged helix DNA-binding domain"/>
    <property type="match status" value="1"/>
</dbReference>
<dbReference type="SMART" id="SM00418">
    <property type="entry name" value="HTH_ARSR"/>
    <property type="match status" value="1"/>
</dbReference>
<dbReference type="GO" id="GO:0003700">
    <property type="term" value="F:DNA-binding transcription factor activity"/>
    <property type="evidence" value="ECO:0007669"/>
    <property type="project" value="InterPro"/>
</dbReference>
<name>A0A969TYA3_9BACI</name>
<proteinExistence type="predicted"/>
<dbReference type="InterPro" id="IPR001845">
    <property type="entry name" value="HTH_ArsR_DNA-bd_dom"/>
</dbReference>
<keyword evidence="6" id="KW-1185">Reference proteome</keyword>
<organism evidence="5 6">
    <name type="scientific">Alkalicoccus luteus</name>
    <dbReference type="NCBI Taxonomy" id="1237094"/>
    <lineage>
        <taxon>Bacteria</taxon>
        <taxon>Bacillati</taxon>
        <taxon>Bacillota</taxon>
        <taxon>Bacilli</taxon>
        <taxon>Bacillales</taxon>
        <taxon>Bacillaceae</taxon>
        <taxon>Alkalicoccus</taxon>
    </lineage>
</organism>
<evidence type="ECO:0000256" key="1">
    <source>
        <dbReference type="ARBA" id="ARBA00023015"/>
    </source>
</evidence>
<evidence type="ECO:0000256" key="3">
    <source>
        <dbReference type="ARBA" id="ARBA00023163"/>
    </source>
</evidence>
<sequence>MKHINSGDQLLKVLEALSNPYRLKIVGLLSEERKFVSQLAKELNISRPLLYLHLKKLEEVKLIEGSYEISANGKTKRYFELNSFHIPLDERFISRYTSSLTVKRKTDS</sequence>
<feature type="domain" description="HTH arsR-type" evidence="4">
    <location>
        <begin position="12"/>
        <end position="90"/>
    </location>
</feature>
<evidence type="ECO:0000313" key="5">
    <source>
        <dbReference type="EMBL" id="NJP38994.1"/>
    </source>
</evidence>
<evidence type="ECO:0000256" key="2">
    <source>
        <dbReference type="ARBA" id="ARBA00023125"/>
    </source>
</evidence>
<evidence type="ECO:0000313" key="6">
    <source>
        <dbReference type="Proteomes" id="UP000752012"/>
    </source>
</evidence>
<dbReference type="InterPro" id="IPR051081">
    <property type="entry name" value="HTH_MetalResp_TranReg"/>
</dbReference>
<dbReference type="CDD" id="cd00090">
    <property type="entry name" value="HTH_ARSR"/>
    <property type="match status" value="1"/>
</dbReference>
<evidence type="ECO:0000259" key="4">
    <source>
        <dbReference type="SMART" id="SM00418"/>
    </source>
</evidence>
<dbReference type="InterPro" id="IPR036388">
    <property type="entry name" value="WH-like_DNA-bd_sf"/>
</dbReference>
<protein>
    <submittedName>
        <fullName evidence="5">Winged helix-turn-helix transcriptional regulator</fullName>
    </submittedName>
</protein>
<dbReference type="EMBL" id="JAATHJ010000035">
    <property type="protein sequence ID" value="NJP38994.1"/>
    <property type="molecule type" value="Genomic_DNA"/>
</dbReference>